<evidence type="ECO:0000313" key="1">
    <source>
        <dbReference type="EMBL" id="KAF5386707.1"/>
    </source>
</evidence>
<dbReference type="OrthoDB" id="2602575at2759"/>
<evidence type="ECO:0000313" key="2">
    <source>
        <dbReference type="Proteomes" id="UP000565441"/>
    </source>
</evidence>
<proteinExistence type="predicted"/>
<keyword evidence="2" id="KW-1185">Reference proteome</keyword>
<dbReference type="Proteomes" id="UP000565441">
    <property type="component" value="Unassembled WGS sequence"/>
</dbReference>
<sequence>MSRTRSQQATYTPGQYYRVPMASDDLANLATGVVHLVESRIPTVEQHRCLIMPRSPIYTGEPSFKSIRFTAVGTPGPTIGEIVRGRMQLERPHDHVLAERASWSRTRCLVDWPGVEHVSVNIYMTDSQGGPLTREHLAKEVAAIIYRSFKANPHVKVSWADVRLLALAYYRNVWIPILALDC</sequence>
<gene>
    <name evidence="1" type="ORF">D9615_002071</name>
</gene>
<accession>A0A8H5MAE6</accession>
<name>A0A8H5MAE6_9AGAR</name>
<dbReference type="AlphaFoldDB" id="A0A8H5MAE6"/>
<organism evidence="1 2">
    <name type="scientific">Tricholomella constricta</name>
    <dbReference type="NCBI Taxonomy" id="117010"/>
    <lineage>
        <taxon>Eukaryota</taxon>
        <taxon>Fungi</taxon>
        <taxon>Dikarya</taxon>
        <taxon>Basidiomycota</taxon>
        <taxon>Agaricomycotina</taxon>
        <taxon>Agaricomycetes</taxon>
        <taxon>Agaricomycetidae</taxon>
        <taxon>Agaricales</taxon>
        <taxon>Tricholomatineae</taxon>
        <taxon>Lyophyllaceae</taxon>
        <taxon>Tricholomella</taxon>
    </lineage>
</organism>
<protein>
    <submittedName>
        <fullName evidence="1">Uncharacterized protein</fullName>
    </submittedName>
</protein>
<dbReference type="EMBL" id="JAACJP010000002">
    <property type="protein sequence ID" value="KAF5386707.1"/>
    <property type="molecule type" value="Genomic_DNA"/>
</dbReference>
<reference evidence="1 2" key="1">
    <citation type="journal article" date="2020" name="ISME J.">
        <title>Uncovering the hidden diversity of litter-decomposition mechanisms in mushroom-forming fungi.</title>
        <authorList>
            <person name="Floudas D."/>
            <person name="Bentzer J."/>
            <person name="Ahren D."/>
            <person name="Johansson T."/>
            <person name="Persson P."/>
            <person name="Tunlid A."/>
        </authorList>
    </citation>
    <scope>NUCLEOTIDE SEQUENCE [LARGE SCALE GENOMIC DNA]</scope>
    <source>
        <strain evidence="1 2">CBS 661.87</strain>
    </source>
</reference>
<comment type="caution">
    <text evidence="1">The sequence shown here is derived from an EMBL/GenBank/DDBJ whole genome shotgun (WGS) entry which is preliminary data.</text>
</comment>